<dbReference type="Proteomes" id="UP001498398">
    <property type="component" value="Unassembled WGS sequence"/>
</dbReference>
<feature type="compositionally biased region" description="Polar residues" evidence="1">
    <location>
        <begin position="58"/>
        <end position="75"/>
    </location>
</feature>
<keyword evidence="3" id="KW-1185">Reference proteome</keyword>
<feature type="region of interest" description="Disordered" evidence="1">
    <location>
        <begin position="42"/>
        <end position="83"/>
    </location>
</feature>
<dbReference type="EMBL" id="JBANRG010000001">
    <property type="protein sequence ID" value="KAK7472850.1"/>
    <property type="molecule type" value="Genomic_DNA"/>
</dbReference>
<reference evidence="2 3" key="1">
    <citation type="submission" date="2024-01" db="EMBL/GenBank/DDBJ databases">
        <title>A draft genome for the cacao thread blight pathogen Marasmiellus scandens.</title>
        <authorList>
            <person name="Baruah I.K."/>
            <person name="Leung J."/>
            <person name="Bukari Y."/>
            <person name="Amoako-Attah I."/>
            <person name="Meinhardt L.W."/>
            <person name="Bailey B.A."/>
            <person name="Cohen S.P."/>
        </authorList>
    </citation>
    <scope>NUCLEOTIDE SEQUENCE [LARGE SCALE GENOMIC DNA]</scope>
    <source>
        <strain evidence="2 3">GH-19</strain>
    </source>
</reference>
<gene>
    <name evidence="2" type="ORF">VKT23_000958</name>
</gene>
<name>A0ABR1K8W4_9AGAR</name>
<accession>A0ABR1K8W4</accession>
<comment type="caution">
    <text evidence="2">The sequence shown here is derived from an EMBL/GenBank/DDBJ whole genome shotgun (WGS) entry which is preliminary data.</text>
</comment>
<protein>
    <submittedName>
        <fullName evidence="2">Uncharacterized protein</fullName>
    </submittedName>
</protein>
<feature type="compositionally biased region" description="Acidic residues" evidence="1">
    <location>
        <begin position="104"/>
        <end position="118"/>
    </location>
</feature>
<organism evidence="2 3">
    <name type="scientific">Marasmiellus scandens</name>
    <dbReference type="NCBI Taxonomy" id="2682957"/>
    <lineage>
        <taxon>Eukaryota</taxon>
        <taxon>Fungi</taxon>
        <taxon>Dikarya</taxon>
        <taxon>Basidiomycota</taxon>
        <taxon>Agaricomycotina</taxon>
        <taxon>Agaricomycetes</taxon>
        <taxon>Agaricomycetidae</taxon>
        <taxon>Agaricales</taxon>
        <taxon>Marasmiineae</taxon>
        <taxon>Omphalotaceae</taxon>
        <taxon>Marasmiellus</taxon>
    </lineage>
</organism>
<evidence type="ECO:0000313" key="3">
    <source>
        <dbReference type="Proteomes" id="UP001498398"/>
    </source>
</evidence>
<evidence type="ECO:0000313" key="2">
    <source>
        <dbReference type="EMBL" id="KAK7472850.1"/>
    </source>
</evidence>
<feature type="region of interest" description="Disordered" evidence="1">
    <location>
        <begin position="95"/>
        <end position="118"/>
    </location>
</feature>
<sequence>MHALHNAARLRRYLPRLLTKPKPLFSDRRLRHDELADQVRITQTAKRKARKEKAAATWQKNAQKTALPDTATNPSAEAGNKRRCIDNEALAAGLDVESSNEFGGAEEDVDSDSDMEQC</sequence>
<proteinExistence type="predicted"/>
<evidence type="ECO:0000256" key="1">
    <source>
        <dbReference type="SAM" id="MobiDB-lite"/>
    </source>
</evidence>